<name>A0AAU7T0S8_9GAMM</name>
<reference evidence="1" key="1">
    <citation type="submission" date="2024-06" db="EMBL/GenBank/DDBJ databases">
        <authorList>
            <person name="Song Z."/>
        </authorList>
    </citation>
    <scope>NUCLEOTIDE SEQUENCE</scope>
    <source>
        <strain evidence="1">A1-4-2</strain>
    </source>
</reference>
<protein>
    <submittedName>
        <fullName evidence="1">Uncharacterized protein</fullName>
    </submittedName>
</protein>
<accession>A0AAU7T0S8</accession>
<dbReference type="EMBL" id="CP157981">
    <property type="protein sequence ID" value="XBU16701.1"/>
    <property type="molecule type" value="Genomic_DNA"/>
</dbReference>
<sequence>MIQTSLAAGLAQLQALANFLDQGSANATFVFYDDEKPADVAVAANNSSRLVTLMLPKPSIKQVNTDHIELNQTDAATVIKSGAAIWARLFNGEGKAVADFTVGSDIALANPDLVLGSTLMMNSLILRPST</sequence>
<organism evidence="1">
    <name type="scientific">Acinetobacter sp. A1-4-2</name>
    <dbReference type="NCBI Taxonomy" id="3156489"/>
    <lineage>
        <taxon>Bacteria</taxon>
        <taxon>Pseudomonadati</taxon>
        <taxon>Pseudomonadota</taxon>
        <taxon>Gammaproteobacteria</taxon>
        <taxon>Moraxellales</taxon>
        <taxon>Moraxellaceae</taxon>
        <taxon>Acinetobacter</taxon>
    </lineage>
</organism>
<dbReference type="AlphaFoldDB" id="A0AAU7T0S8"/>
<dbReference type="RefSeq" id="WP_349929477.1">
    <property type="nucleotide sequence ID" value="NZ_CP157981.1"/>
</dbReference>
<gene>
    <name evidence="1" type="ORF">ABJ384_05935</name>
</gene>
<evidence type="ECO:0000313" key="1">
    <source>
        <dbReference type="EMBL" id="XBU16701.1"/>
    </source>
</evidence>
<proteinExistence type="predicted"/>